<dbReference type="KEGG" id="sbat:G4Z16_05610"/>
<feature type="compositionally biased region" description="Pro residues" evidence="1">
    <location>
        <begin position="144"/>
        <end position="155"/>
    </location>
</feature>
<organism evidence="3 4">
    <name type="scientific">Streptomyces bathyalis</name>
    <dbReference type="NCBI Taxonomy" id="2710756"/>
    <lineage>
        <taxon>Bacteria</taxon>
        <taxon>Bacillati</taxon>
        <taxon>Actinomycetota</taxon>
        <taxon>Actinomycetes</taxon>
        <taxon>Kitasatosporales</taxon>
        <taxon>Streptomycetaceae</taxon>
        <taxon>Streptomyces</taxon>
    </lineage>
</organism>
<keyword evidence="4" id="KW-1185">Reference proteome</keyword>
<evidence type="ECO:0000259" key="2">
    <source>
        <dbReference type="Pfam" id="PF13672"/>
    </source>
</evidence>
<accession>A0A7T1WSP1</accession>
<feature type="compositionally biased region" description="Acidic residues" evidence="1">
    <location>
        <begin position="112"/>
        <end position="131"/>
    </location>
</feature>
<dbReference type="Pfam" id="PF13672">
    <property type="entry name" value="PP2C_2"/>
    <property type="match status" value="1"/>
</dbReference>
<protein>
    <submittedName>
        <fullName evidence="3">Protein phosphatase 2C domain-containing protein</fullName>
    </submittedName>
</protein>
<dbReference type="InterPro" id="IPR001932">
    <property type="entry name" value="PPM-type_phosphatase-like_dom"/>
</dbReference>
<feature type="region of interest" description="Disordered" evidence="1">
    <location>
        <begin position="415"/>
        <end position="486"/>
    </location>
</feature>
<feature type="compositionally biased region" description="Polar residues" evidence="1">
    <location>
        <begin position="1"/>
        <end position="18"/>
    </location>
</feature>
<proteinExistence type="predicted"/>
<evidence type="ECO:0000313" key="3">
    <source>
        <dbReference type="EMBL" id="QPP05965.1"/>
    </source>
</evidence>
<dbReference type="RefSeq" id="WP_197349487.1">
    <property type="nucleotide sequence ID" value="NZ_CP048882.1"/>
</dbReference>
<dbReference type="Proteomes" id="UP000595046">
    <property type="component" value="Chromosome"/>
</dbReference>
<reference evidence="4" key="1">
    <citation type="submission" date="2020-02" db="EMBL/GenBank/DDBJ databases">
        <title>Streptomyces sp. ASO4wet.</title>
        <authorList>
            <person name="Risdian C."/>
            <person name="Landwehr W."/>
            <person name="Schupp P."/>
            <person name="Wink J."/>
        </authorList>
    </citation>
    <scope>NUCLEOTIDE SEQUENCE [LARGE SCALE GENOMIC DNA]</scope>
    <source>
        <strain evidence="4">ASO4wet</strain>
    </source>
</reference>
<sequence>MSQQGWSRNPHSGQQDDWWSQLYDPGSPDTGRGGSGDTLDDRYASVRRTVGPGTAPGGTGAGRTARPDERDTDDGRPEEESGSGPSRESDPGPSSDGAAGTGDEPGTPAEEPPPDPDPDADADADPDADLDPDPRPRADAPGSPQAPPAQDPPPGQAGSLPTAAGLTFPAAPPSQYEVPAAEEADGSAQPVAPLRPDHVGDRPPTYEAEPATFPAADPSSLSELVPDTVLDGAHYGGLTLRAASIRGDSARHRGALRRDALLTARFGSGESALLLVAVAAGGRAATGGHRAAREICHSIGGVVGRSHARLAEDIRADRRSELKSGLQRLTDRCYGKLRAQAAAWEMQPEEYTADLRCLLLSADPRCRTRVFFGAGEGGLFLLRAGAWREIEPGARPQDGGRPLPIAGSGADAALNALDPSELGDPAALSVPLGPRSGSRPEQKPDRSGPTGRREADPPTMDLSAAAAGARTRPPLPQPARPEPEPFRFSATVSRRGDTLLLCSPGLAEPLRAEPPFAHRLAQSWNDREEPPGLAAFLADVQLRVRGYADDRTAVAVWES</sequence>
<evidence type="ECO:0000256" key="1">
    <source>
        <dbReference type="SAM" id="MobiDB-lite"/>
    </source>
</evidence>
<feature type="compositionally biased region" description="Basic and acidic residues" evidence="1">
    <location>
        <begin position="438"/>
        <end position="456"/>
    </location>
</feature>
<evidence type="ECO:0000313" key="4">
    <source>
        <dbReference type="Proteomes" id="UP000595046"/>
    </source>
</evidence>
<feature type="region of interest" description="Disordered" evidence="1">
    <location>
        <begin position="1"/>
        <end position="220"/>
    </location>
</feature>
<gene>
    <name evidence="3" type="ORF">G4Z16_05610</name>
</gene>
<feature type="compositionally biased region" description="Basic and acidic residues" evidence="1">
    <location>
        <begin position="65"/>
        <end position="79"/>
    </location>
</feature>
<feature type="domain" description="PPM-type phosphatase" evidence="2">
    <location>
        <begin position="246"/>
        <end position="390"/>
    </location>
</feature>
<feature type="compositionally biased region" description="Low complexity" evidence="1">
    <location>
        <begin position="82"/>
        <end position="96"/>
    </location>
</feature>
<dbReference type="AlphaFoldDB" id="A0A7T1WSP1"/>
<dbReference type="EMBL" id="CP048882">
    <property type="protein sequence ID" value="QPP05965.1"/>
    <property type="molecule type" value="Genomic_DNA"/>
</dbReference>
<name>A0A7T1WSP1_9ACTN</name>